<gene>
    <name evidence="2" type="ORF">GA0074692_2754</name>
</gene>
<dbReference type="Pfam" id="PF02036">
    <property type="entry name" value="SCP2"/>
    <property type="match status" value="1"/>
</dbReference>
<dbReference type="STRING" id="145854.GA0074692_2754"/>
<organism evidence="2 3">
    <name type="scientific">Micromonospora pallida</name>
    <dbReference type="NCBI Taxonomy" id="145854"/>
    <lineage>
        <taxon>Bacteria</taxon>
        <taxon>Bacillati</taxon>
        <taxon>Actinomycetota</taxon>
        <taxon>Actinomycetes</taxon>
        <taxon>Micromonosporales</taxon>
        <taxon>Micromonosporaceae</taxon>
        <taxon>Micromonospora</taxon>
    </lineage>
</organism>
<feature type="domain" description="SCP2" evidence="1">
    <location>
        <begin position="14"/>
        <end position="105"/>
    </location>
</feature>
<evidence type="ECO:0000259" key="1">
    <source>
        <dbReference type="Pfam" id="PF02036"/>
    </source>
</evidence>
<keyword evidence="3" id="KW-1185">Reference proteome</keyword>
<dbReference type="EMBL" id="FMHW01000002">
    <property type="protein sequence ID" value="SCL29587.1"/>
    <property type="molecule type" value="Genomic_DNA"/>
</dbReference>
<dbReference type="AlphaFoldDB" id="A0A1C6SJK5"/>
<accession>A0A1C6SJK5</accession>
<dbReference type="RefSeq" id="WP_091644364.1">
    <property type="nucleotide sequence ID" value="NZ_FMHW01000002.1"/>
</dbReference>
<dbReference type="InterPro" id="IPR036527">
    <property type="entry name" value="SCP2_sterol-bd_dom_sf"/>
</dbReference>
<protein>
    <submittedName>
        <fullName evidence="2">SCP-2 sterol transfer family protein</fullName>
    </submittedName>
</protein>
<dbReference type="Gene3D" id="3.30.1050.10">
    <property type="entry name" value="SCP2 sterol-binding domain"/>
    <property type="match status" value="1"/>
</dbReference>
<evidence type="ECO:0000313" key="2">
    <source>
        <dbReference type="EMBL" id="SCL29587.1"/>
    </source>
</evidence>
<dbReference type="Proteomes" id="UP000198959">
    <property type="component" value="Unassembled WGS sequence"/>
</dbReference>
<proteinExistence type="predicted"/>
<sequence length="125" mass="14513">MSDATEEFFDELGRHGRERLLRKTTATIRFDIEHDHGIDHWFVAITKGDVRVSREERDADTVIRTTDAFFDRMARGEAKPLPAWVRNDIAIEGQFQFVILLERLFPGPPGARHPRTVARDREGER</sequence>
<name>A0A1C6SJK5_9ACTN</name>
<evidence type="ECO:0000313" key="3">
    <source>
        <dbReference type="Proteomes" id="UP000198959"/>
    </source>
</evidence>
<dbReference type="InterPro" id="IPR003033">
    <property type="entry name" value="SCP2_sterol-bd_dom"/>
</dbReference>
<dbReference type="OrthoDB" id="3381037at2"/>
<dbReference type="SUPFAM" id="SSF55718">
    <property type="entry name" value="SCP-like"/>
    <property type="match status" value="1"/>
</dbReference>
<reference evidence="3" key="1">
    <citation type="submission" date="2016-06" db="EMBL/GenBank/DDBJ databases">
        <authorList>
            <person name="Varghese N."/>
            <person name="Submissions Spin"/>
        </authorList>
    </citation>
    <scope>NUCLEOTIDE SEQUENCE [LARGE SCALE GENOMIC DNA]</scope>
    <source>
        <strain evidence="3">DSM 43817</strain>
    </source>
</reference>